<organism evidence="1 2">
    <name type="scientific">Colletotrichum zoysiae</name>
    <dbReference type="NCBI Taxonomy" id="1216348"/>
    <lineage>
        <taxon>Eukaryota</taxon>
        <taxon>Fungi</taxon>
        <taxon>Dikarya</taxon>
        <taxon>Ascomycota</taxon>
        <taxon>Pezizomycotina</taxon>
        <taxon>Sordariomycetes</taxon>
        <taxon>Hypocreomycetidae</taxon>
        <taxon>Glomerellales</taxon>
        <taxon>Glomerellaceae</taxon>
        <taxon>Colletotrichum</taxon>
        <taxon>Colletotrichum graminicola species complex</taxon>
    </lineage>
</organism>
<name>A0AAD9LYW8_9PEZI</name>
<evidence type="ECO:0000313" key="2">
    <source>
        <dbReference type="Proteomes" id="UP001232148"/>
    </source>
</evidence>
<comment type="caution">
    <text evidence="1">The sequence shown here is derived from an EMBL/GenBank/DDBJ whole genome shotgun (WGS) entry which is preliminary data.</text>
</comment>
<proteinExistence type="predicted"/>
<gene>
    <name evidence="1" type="ORF">LX32DRAFT_146117</name>
</gene>
<reference evidence="1" key="1">
    <citation type="submission" date="2021-06" db="EMBL/GenBank/DDBJ databases">
        <title>Comparative genomics, transcriptomics and evolutionary studies reveal genomic signatures of adaptation to plant cell wall in hemibiotrophic fungi.</title>
        <authorList>
            <consortium name="DOE Joint Genome Institute"/>
            <person name="Baroncelli R."/>
            <person name="Diaz J.F."/>
            <person name="Benocci T."/>
            <person name="Peng M."/>
            <person name="Battaglia E."/>
            <person name="Haridas S."/>
            <person name="Andreopoulos W."/>
            <person name="Labutti K."/>
            <person name="Pangilinan J."/>
            <person name="Floch G.L."/>
            <person name="Makela M.R."/>
            <person name="Henrissat B."/>
            <person name="Grigoriev I.V."/>
            <person name="Crouch J.A."/>
            <person name="De Vries R.P."/>
            <person name="Sukno S.A."/>
            <person name="Thon M.R."/>
        </authorList>
    </citation>
    <scope>NUCLEOTIDE SEQUENCE</scope>
    <source>
        <strain evidence="1">MAFF235873</strain>
    </source>
</reference>
<accession>A0AAD9LYW8</accession>
<keyword evidence="2" id="KW-1185">Reference proteome</keyword>
<sequence>MGSLSSVNEAAQSKACTLYASLRDATIGVTHPPSLVPGVPSQTDIFLHSKPARLALPSSTHLPSIATLRFL</sequence>
<dbReference type="Proteomes" id="UP001232148">
    <property type="component" value="Unassembled WGS sequence"/>
</dbReference>
<dbReference type="AlphaFoldDB" id="A0AAD9LYW8"/>
<protein>
    <submittedName>
        <fullName evidence="1">Uncharacterized protein</fullName>
    </submittedName>
</protein>
<dbReference type="EMBL" id="MU843002">
    <property type="protein sequence ID" value="KAK2023370.1"/>
    <property type="molecule type" value="Genomic_DNA"/>
</dbReference>
<evidence type="ECO:0000313" key="1">
    <source>
        <dbReference type="EMBL" id="KAK2023370.1"/>
    </source>
</evidence>